<dbReference type="Proteomes" id="UP000178681">
    <property type="component" value="Unassembled WGS sequence"/>
</dbReference>
<comment type="pathway">
    <text evidence="5">Cofactor biosynthesis; nicotinate biosynthesis; nicotinate from nicotinamide: step 1/1.</text>
</comment>
<reference evidence="9 10" key="1">
    <citation type="journal article" date="2016" name="Nat. Commun.">
        <title>Thousands of microbial genomes shed light on interconnected biogeochemical processes in an aquifer system.</title>
        <authorList>
            <person name="Anantharaman K."/>
            <person name="Brown C.T."/>
            <person name="Hug L.A."/>
            <person name="Sharon I."/>
            <person name="Castelle C.J."/>
            <person name="Probst A.J."/>
            <person name="Thomas B.C."/>
            <person name="Singh A."/>
            <person name="Wilkins M.J."/>
            <person name="Karaoz U."/>
            <person name="Brodie E.L."/>
            <person name="Williams K.H."/>
            <person name="Hubbard S.S."/>
            <person name="Banfield J.F."/>
        </authorList>
    </citation>
    <scope>NUCLEOTIDE SEQUENCE [LARGE SCALE GENOMIC DNA]</scope>
</reference>
<dbReference type="InterPro" id="IPR052347">
    <property type="entry name" value="Isochorismatase_Nicotinamidase"/>
</dbReference>
<dbReference type="Gene3D" id="3.40.50.850">
    <property type="entry name" value="Isochorismatase-like"/>
    <property type="match status" value="1"/>
</dbReference>
<dbReference type="SUPFAM" id="SSF52499">
    <property type="entry name" value="Isochorismatase-like hydrolases"/>
    <property type="match status" value="1"/>
</dbReference>
<evidence type="ECO:0000256" key="4">
    <source>
        <dbReference type="ARBA" id="ARBA00022801"/>
    </source>
</evidence>
<gene>
    <name evidence="9" type="ORF">A2872_00435</name>
</gene>
<dbReference type="InterPro" id="IPR036380">
    <property type="entry name" value="Isochorismatase-like_sf"/>
</dbReference>
<keyword evidence="2" id="KW-0662">Pyridine nucleotide biosynthesis</keyword>
<accession>A0A1F5Z331</accession>
<dbReference type="GO" id="GO:0008936">
    <property type="term" value="F:nicotinamidase activity"/>
    <property type="evidence" value="ECO:0007669"/>
    <property type="project" value="UniProtKB-EC"/>
</dbReference>
<dbReference type="InterPro" id="IPR000868">
    <property type="entry name" value="Isochorismatase-like_dom"/>
</dbReference>
<dbReference type="EC" id="3.5.1.19" evidence="6"/>
<protein>
    <recommendedName>
        <fullName evidence="6">nicotinamidase</fullName>
        <ecNumber evidence="6">3.5.1.19</ecNumber>
    </recommendedName>
    <alternativeName>
        <fullName evidence="7">Nicotinamide deamidase</fullName>
    </alternativeName>
</protein>
<evidence type="ECO:0000256" key="1">
    <source>
        <dbReference type="ARBA" id="ARBA00006336"/>
    </source>
</evidence>
<dbReference type="GO" id="GO:0046872">
    <property type="term" value="F:metal ion binding"/>
    <property type="evidence" value="ECO:0007669"/>
    <property type="project" value="UniProtKB-KW"/>
</dbReference>
<evidence type="ECO:0000256" key="5">
    <source>
        <dbReference type="ARBA" id="ARBA00037900"/>
    </source>
</evidence>
<comment type="similarity">
    <text evidence="1">Belongs to the isochorismatase family.</text>
</comment>
<dbReference type="GO" id="GO:0019363">
    <property type="term" value="P:pyridine nucleotide biosynthetic process"/>
    <property type="evidence" value="ECO:0007669"/>
    <property type="project" value="UniProtKB-KW"/>
</dbReference>
<evidence type="ECO:0000313" key="10">
    <source>
        <dbReference type="Proteomes" id="UP000178681"/>
    </source>
</evidence>
<comment type="caution">
    <text evidence="9">The sequence shown here is derived from an EMBL/GenBank/DDBJ whole genome shotgun (WGS) entry which is preliminary data.</text>
</comment>
<evidence type="ECO:0000256" key="2">
    <source>
        <dbReference type="ARBA" id="ARBA00022642"/>
    </source>
</evidence>
<sequence length="185" mass="20382">MNETKVYINVDLQPDFFPGGALGAPGADKIIPKVNKINEKARQEGGEIIFTYEAHPHNMGAHFEKYGRHCLEGTPKAEIDPRIKVSEDHLFVKGTEHYQDYLTSINAKDLDGRTLAEYLLSLGDNVHAIVYGLLLDYCAGDTAVDIAKRGIRTSLIRDLTPALNLKPGDDQRAIDRLVAAGVKVI</sequence>
<dbReference type="EMBL" id="MFJG01000019">
    <property type="protein sequence ID" value="OGG06841.1"/>
    <property type="molecule type" value="Genomic_DNA"/>
</dbReference>
<feature type="domain" description="Isochorismatase-like" evidence="8">
    <location>
        <begin position="8"/>
        <end position="185"/>
    </location>
</feature>
<evidence type="ECO:0000259" key="8">
    <source>
        <dbReference type="Pfam" id="PF00857"/>
    </source>
</evidence>
<keyword evidence="4" id="KW-0378">Hydrolase</keyword>
<evidence type="ECO:0000256" key="7">
    <source>
        <dbReference type="ARBA" id="ARBA00043224"/>
    </source>
</evidence>
<keyword evidence="3" id="KW-0479">Metal-binding</keyword>
<name>A0A1F5Z331_9BACT</name>
<evidence type="ECO:0000256" key="3">
    <source>
        <dbReference type="ARBA" id="ARBA00022723"/>
    </source>
</evidence>
<organism evidence="9 10">
    <name type="scientific">Candidatus Gottesmanbacteria bacterium RIFCSPHIGHO2_01_FULL_42_12</name>
    <dbReference type="NCBI Taxonomy" id="1798377"/>
    <lineage>
        <taxon>Bacteria</taxon>
        <taxon>Candidatus Gottesmaniibacteriota</taxon>
    </lineage>
</organism>
<dbReference type="PANTHER" id="PTHR11080">
    <property type="entry name" value="PYRAZINAMIDASE/NICOTINAMIDASE"/>
    <property type="match status" value="1"/>
</dbReference>
<dbReference type="Pfam" id="PF00857">
    <property type="entry name" value="Isochorismatase"/>
    <property type="match status" value="1"/>
</dbReference>
<evidence type="ECO:0000256" key="6">
    <source>
        <dbReference type="ARBA" id="ARBA00039017"/>
    </source>
</evidence>
<dbReference type="PANTHER" id="PTHR11080:SF2">
    <property type="entry name" value="LD05707P"/>
    <property type="match status" value="1"/>
</dbReference>
<dbReference type="STRING" id="1798377.A2872_00435"/>
<evidence type="ECO:0000313" key="9">
    <source>
        <dbReference type="EMBL" id="OGG06841.1"/>
    </source>
</evidence>
<dbReference type="AlphaFoldDB" id="A0A1F5Z331"/>
<proteinExistence type="inferred from homology"/>